<reference evidence="1 2" key="1">
    <citation type="submission" date="2019-10" db="EMBL/GenBank/DDBJ databases">
        <title>Whole genome shotgun sequence of Acrocarpospora macrocephala NBRC 16266.</title>
        <authorList>
            <person name="Ichikawa N."/>
            <person name="Kimura A."/>
            <person name="Kitahashi Y."/>
            <person name="Komaki H."/>
            <person name="Oguchi A."/>
        </authorList>
    </citation>
    <scope>NUCLEOTIDE SEQUENCE [LARGE SCALE GENOMIC DNA]</scope>
    <source>
        <strain evidence="1 2">NBRC 16266</strain>
    </source>
</reference>
<dbReference type="RefSeq" id="WP_155356466.1">
    <property type="nucleotide sequence ID" value="NZ_BAAAHL010000036.1"/>
</dbReference>
<dbReference type="Proteomes" id="UP000331127">
    <property type="component" value="Unassembled WGS sequence"/>
</dbReference>
<sequence>MTTTARSPAEPVGLLDPRREWTPVIDQHASWLAVNSIQGCPKSCDYCFLKQRGQTRVRPVQLHTPAETVRLLLDSGLYGPDRTVALFTWTDVMAVRASRDYLAELLAEFVAADLPNAVVLITKCRVPAGTIEAIRAVRAAGLRVIVYLSYSGMDADIEVGVRHDQIRENFPALHAAAIPVVHYWRPAFPASATIEVMTRVLDTAARYSVCTMAAGLKVEPEALDRLAVHWPELLTTPGVIDAECVYPAPFWEFIHRTTDRHPGHPVFHTNACALAYVLGEADRFGIYGGRVCTQRNRCPKPQRTVCAARADIALPSPDVVSVVLERRGLADVSFELVSDRRELRIEAAVPNRVVSALTQDLGVRVVVAGQGSDAYWSSGTAGARPLVIKVADS</sequence>
<organism evidence="1 2">
    <name type="scientific">Acrocarpospora macrocephala</name>
    <dbReference type="NCBI Taxonomy" id="150177"/>
    <lineage>
        <taxon>Bacteria</taxon>
        <taxon>Bacillati</taxon>
        <taxon>Actinomycetota</taxon>
        <taxon>Actinomycetes</taxon>
        <taxon>Streptosporangiales</taxon>
        <taxon>Streptosporangiaceae</taxon>
        <taxon>Acrocarpospora</taxon>
    </lineage>
</organism>
<dbReference type="EMBL" id="BLAE01000026">
    <property type="protein sequence ID" value="GES11084.1"/>
    <property type="molecule type" value="Genomic_DNA"/>
</dbReference>
<evidence type="ECO:0008006" key="3">
    <source>
        <dbReference type="Google" id="ProtNLM"/>
    </source>
</evidence>
<dbReference type="OrthoDB" id="7054396at2"/>
<proteinExistence type="predicted"/>
<dbReference type="InterPro" id="IPR058240">
    <property type="entry name" value="rSAM_sf"/>
</dbReference>
<protein>
    <recommendedName>
        <fullName evidence="3">Radical SAM core domain-containing protein</fullName>
    </recommendedName>
</protein>
<comment type="caution">
    <text evidence="1">The sequence shown here is derived from an EMBL/GenBank/DDBJ whole genome shotgun (WGS) entry which is preliminary data.</text>
</comment>
<gene>
    <name evidence="1" type="ORF">Amac_046810</name>
</gene>
<evidence type="ECO:0000313" key="2">
    <source>
        <dbReference type="Proteomes" id="UP000331127"/>
    </source>
</evidence>
<accession>A0A5M3WQ59</accession>
<dbReference type="SUPFAM" id="SSF102114">
    <property type="entry name" value="Radical SAM enzymes"/>
    <property type="match status" value="1"/>
</dbReference>
<evidence type="ECO:0000313" key="1">
    <source>
        <dbReference type="EMBL" id="GES11084.1"/>
    </source>
</evidence>
<name>A0A5M3WQ59_9ACTN</name>
<dbReference type="AlphaFoldDB" id="A0A5M3WQ59"/>
<keyword evidence="2" id="KW-1185">Reference proteome</keyword>